<feature type="region of interest" description="Disordered" evidence="4">
    <location>
        <begin position="780"/>
        <end position="800"/>
    </location>
</feature>
<feature type="compositionally biased region" description="Acidic residues" evidence="4">
    <location>
        <begin position="756"/>
        <end position="767"/>
    </location>
</feature>
<dbReference type="InterPro" id="IPR016024">
    <property type="entry name" value="ARM-type_fold"/>
</dbReference>
<feature type="region of interest" description="Disordered" evidence="4">
    <location>
        <begin position="1"/>
        <end position="23"/>
    </location>
</feature>
<dbReference type="OrthoDB" id="342531at2759"/>
<evidence type="ECO:0000313" key="5">
    <source>
        <dbReference type="EMBL" id="KAF2722354.1"/>
    </source>
</evidence>
<dbReference type="AlphaFoldDB" id="A0A9P4UQ22"/>
<dbReference type="Proteomes" id="UP000799441">
    <property type="component" value="Unassembled WGS sequence"/>
</dbReference>
<feature type="compositionally biased region" description="Acidic residues" evidence="4">
    <location>
        <begin position="790"/>
        <end position="800"/>
    </location>
</feature>
<comment type="similarity">
    <text evidence="2">Belongs to the MYBBP1A family.</text>
</comment>
<comment type="subcellular location">
    <subcellularLocation>
        <location evidence="1">Nucleus</location>
    </subcellularLocation>
</comment>
<dbReference type="GO" id="GO:0006355">
    <property type="term" value="P:regulation of DNA-templated transcription"/>
    <property type="evidence" value="ECO:0007669"/>
    <property type="project" value="InterPro"/>
</dbReference>
<dbReference type="PANTHER" id="PTHR13213:SF2">
    <property type="entry name" value="MYB-BINDING PROTEIN 1A"/>
    <property type="match status" value="1"/>
</dbReference>
<feature type="compositionally biased region" description="Basic and acidic residues" evidence="4">
    <location>
        <begin position="1"/>
        <end position="11"/>
    </location>
</feature>
<reference evidence="5" key="1">
    <citation type="journal article" date="2020" name="Stud. Mycol.">
        <title>101 Dothideomycetes genomes: a test case for predicting lifestyles and emergence of pathogens.</title>
        <authorList>
            <person name="Haridas S."/>
            <person name="Albert R."/>
            <person name="Binder M."/>
            <person name="Bloem J."/>
            <person name="Labutti K."/>
            <person name="Salamov A."/>
            <person name="Andreopoulos B."/>
            <person name="Baker S."/>
            <person name="Barry K."/>
            <person name="Bills G."/>
            <person name="Bluhm B."/>
            <person name="Cannon C."/>
            <person name="Castanera R."/>
            <person name="Culley D."/>
            <person name="Daum C."/>
            <person name="Ezra D."/>
            <person name="Gonzalez J."/>
            <person name="Henrissat B."/>
            <person name="Kuo A."/>
            <person name="Liang C."/>
            <person name="Lipzen A."/>
            <person name="Lutzoni F."/>
            <person name="Magnuson J."/>
            <person name="Mondo S."/>
            <person name="Nolan M."/>
            <person name="Ohm R."/>
            <person name="Pangilinan J."/>
            <person name="Park H.-J."/>
            <person name="Ramirez L."/>
            <person name="Alfaro M."/>
            <person name="Sun H."/>
            <person name="Tritt A."/>
            <person name="Yoshinaga Y."/>
            <person name="Zwiers L.-H."/>
            <person name="Turgeon B."/>
            <person name="Goodwin S."/>
            <person name="Spatafora J."/>
            <person name="Crous P."/>
            <person name="Grigoriev I."/>
        </authorList>
    </citation>
    <scope>NUCLEOTIDE SEQUENCE</scope>
    <source>
        <strain evidence="5">CBS 116435</strain>
    </source>
</reference>
<evidence type="ECO:0000256" key="4">
    <source>
        <dbReference type="SAM" id="MobiDB-lite"/>
    </source>
</evidence>
<evidence type="ECO:0000313" key="6">
    <source>
        <dbReference type="Proteomes" id="UP000799441"/>
    </source>
</evidence>
<dbReference type="GO" id="GO:0000182">
    <property type="term" value="F:rDNA binding"/>
    <property type="evidence" value="ECO:0007669"/>
    <property type="project" value="TreeGrafter"/>
</dbReference>
<dbReference type="SUPFAM" id="SSF48371">
    <property type="entry name" value="ARM repeat"/>
    <property type="match status" value="1"/>
</dbReference>
<sequence length="989" mass="108841">MGGMKRAREEHDPDDVNGLPGRKRRLQYSDADAQLASIYNNLADDVHEVRLKAAGELIRNLSSKDDDQRTRLDTALTRLVKGLCSGRKAARLGFSIALSEVLRLSIRLRRDDGQVREYLFKVTDNLEGLTAVEGNVSGQERRDHSLGRRYALQAVLQSNIFAHKAAELREWLHFLGSVIELMAEKPWLRRECGSMLYEYISSKDAEKLSADFVAQLLPSMQPRNLLKTPEGVAVWLAFSERFPGMKLPKDVWSHNDPLSPKERSILAKIMQEVPTDDAAAEKGAKSGSRQALPSFAWQVVLKHLSTRHDGKHLSKFWNEAVDQGLFSPSASVERKALGLQVLSIALAAVPVDLLPEVVSASLLRYILTQRADAGKRHLFEASKTPLNQMIARANAEPAAAAPIVKSILSHGPSNFDQVSKTKTVDGIILAADHDAMNAIVSHVKSSLGNLPDRNDGQPKHLSYKLLADLLLAMIRSRHQTPDLFESQKRKTLQPWVKQAIGEFVEKGYTGKADDEIRNIARARLSSCLGSLMALDLQHAVVVPAYVVNAIFGSGKQPAINKQVESAVEIGKQLSQETKQSKKAEQSSVSLAFELLFAMSIIQVYNGEPDSVAALEDLVSSYQSRGENPDATDMLVELLLSFVSKPSALFRKLAEQVFAAFAPELSEEGLNSMLDILQKKESLSGQQELFDEHGSDDEEDGEDESDSNEDPGNEEEEDDDADDDDDDEAIDVEDASDIELINGMESDSSSSGSDADGNQDGEGDEDEEAAFDRKLKAALGSAAVNEAADASSDDGSDMDDEQMEALDGHLTTIFRERKNNTNKKQENKDAKDTIINFKNRILDLLSIYVRSQYASTLALDIVLPLAILVRETTSKQTAEKAQAVLRQYFDACGRHKALPQPEDADAVLEMLEATLTEVKLGGSKLHASACSRSSLFLCKILVAMDADNFKRVAESYAGLQADWYLDPKSKVHSSVFSEFTSWSISTRKTA</sequence>
<name>A0A9P4UQ22_9PEZI</name>
<dbReference type="PANTHER" id="PTHR13213">
    <property type="entry name" value="MYB-BINDING PROTEIN 1A FAMILY MEMBER"/>
    <property type="match status" value="1"/>
</dbReference>
<evidence type="ECO:0000256" key="2">
    <source>
        <dbReference type="ARBA" id="ARBA00006809"/>
    </source>
</evidence>
<organism evidence="5 6">
    <name type="scientific">Polychaeton citri CBS 116435</name>
    <dbReference type="NCBI Taxonomy" id="1314669"/>
    <lineage>
        <taxon>Eukaryota</taxon>
        <taxon>Fungi</taxon>
        <taxon>Dikarya</taxon>
        <taxon>Ascomycota</taxon>
        <taxon>Pezizomycotina</taxon>
        <taxon>Dothideomycetes</taxon>
        <taxon>Dothideomycetidae</taxon>
        <taxon>Capnodiales</taxon>
        <taxon>Capnodiaceae</taxon>
        <taxon>Polychaeton</taxon>
    </lineage>
</organism>
<dbReference type="Pfam" id="PF04931">
    <property type="entry name" value="DNA_pol_phi"/>
    <property type="match status" value="1"/>
</dbReference>
<proteinExistence type="inferred from homology"/>
<evidence type="ECO:0008006" key="7">
    <source>
        <dbReference type="Google" id="ProtNLM"/>
    </source>
</evidence>
<accession>A0A9P4UQ22</accession>
<evidence type="ECO:0000256" key="3">
    <source>
        <dbReference type="ARBA" id="ARBA00023242"/>
    </source>
</evidence>
<comment type="caution">
    <text evidence="5">The sequence shown here is derived from an EMBL/GenBank/DDBJ whole genome shotgun (WGS) entry which is preliminary data.</text>
</comment>
<dbReference type="GO" id="GO:0005730">
    <property type="term" value="C:nucleolus"/>
    <property type="evidence" value="ECO:0007669"/>
    <property type="project" value="InterPro"/>
</dbReference>
<feature type="region of interest" description="Disordered" evidence="4">
    <location>
        <begin position="689"/>
        <end position="767"/>
    </location>
</feature>
<keyword evidence="3" id="KW-0539">Nucleus</keyword>
<gene>
    <name evidence="5" type="ORF">K431DRAFT_222401</name>
</gene>
<evidence type="ECO:0000256" key="1">
    <source>
        <dbReference type="ARBA" id="ARBA00004123"/>
    </source>
</evidence>
<dbReference type="InterPro" id="IPR007015">
    <property type="entry name" value="DNA_pol_V/MYBBP1A"/>
</dbReference>
<feature type="compositionally biased region" description="Low complexity" evidence="4">
    <location>
        <begin position="742"/>
        <end position="755"/>
    </location>
</feature>
<feature type="compositionally biased region" description="Acidic residues" evidence="4">
    <location>
        <begin position="693"/>
        <end position="736"/>
    </location>
</feature>
<keyword evidence="6" id="KW-1185">Reference proteome</keyword>
<dbReference type="EMBL" id="MU003783">
    <property type="protein sequence ID" value="KAF2722354.1"/>
    <property type="molecule type" value="Genomic_DNA"/>
</dbReference>
<protein>
    <recommendedName>
        <fullName evidence="7">DNA polymerase V</fullName>
    </recommendedName>
</protein>